<organism evidence="1">
    <name type="scientific">Rhizophora mucronata</name>
    <name type="common">Asiatic mangrove</name>
    <dbReference type="NCBI Taxonomy" id="61149"/>
    <lineage>
        <taxon>Eukaryota</taxon>
        <taxon>Viridiplantae</taxon>
        <taxon>Streptophyta</taxon>
        <taxon>Embryophyta</taxon>
        <taxon>Tracheophyta</taxon>
        <taxon>Spermatophyta</taxon>
        <taxon>Magnoliopsida</taxon>
        <taxon>eudicotyledons</taxon>
        <taxon>Gunneridae</taxon>
        <taxon>Pentapetalae</taxon>
        <taxon>rosids</taxon>
        <taxon>fabids</taxon>
        <taxon>Malpighiales</taxon>
        <taxon>Rhizophoraceae</taxon>
        <taxon>Rhizophora</taxon>
    </lineage>
</organism>
<dbReference type="AlphaFoldDB" id="A0A2P2IXV1"/>
<protein>
    <submittedName>
        <fullName evidence="1">Uncharacterized protein</fullName>
    </submittedName>
</protein>
<evidence type="ECO:0000313" key="1">
    <source>
        <dbReference type="EMBL" id="MBW86048.1"/>
    </source>
</evidence>
<dbReference type="EMBL" id="GGEC01005565">
    <property type="protein sequence ID" value="MBW86048.1"/>
    <property type="molecule type" value="Transcribed_RNA"/>
</dbReference>
<name>A0A2P2IXV1_RHIMU</name>
<proteinExistence type="predicted"/>
<accession>A0A2P2IXV1</accession>
<reference evidence="1" key="1">
    <citation type="submission" date="2018-02" db="EMBL/GenBank/DDBJ databases">
        <title>Rhizophora mucronata_Transcriptome.</title>
        <authorList>
            <person name="Meera S.P."/>
            <person name="Sreeshan A."/>
            <person name="Augustine A."/>
        </authorList>
    </citation>
    <scope>NUCLEOTIDE SEQUENCE</scope>
    <source>
        <tissue evidence="1">Leaf</tissue>
    </source>
</reference>
<sequence>MTVGRGTPTPIPYSTILLNVNVVFRPALRPAITTPLTIDTRLLFSGTSCSYKKIKHEPNKIVNFNKHNPLHSFSANCKALEFHNRARLYIRL</sequence>